<proteinExistence type="predicted"/>
<dbReference type="PANTHER" id="PTHR35526">
    <property type="entry name" value="ANTI-SIGMA-F FACTOR RSBW-RELATED"/>
    <property type="match status" value="1"/>
</dbReference>
<dbReference type="AlphaFoldDB" id="A0A7X6AUW3"/>
<evidence type="ECO:0000313" key="1">
    <source>
        <dbReference type="EMBL" id="NIY63125.1"/>
    </source>
</evidence>
<name>A0A7X6AUW3_STRMQ</name>
<comment type="caution">
    <text evidence="1">The sequence shown here is derived from an EMBL/GenBank/DDBJ whole genome shotgun (WGS) entry which is preliminary data.</text>
</comment>
<dbReference type="Gene3D" id="3.30.565.10">
    <property type="entry name" value="Histidine kinase-like ATPase, C-terminal domain"/>
    <property type="match status" value="1"/>
</dbReference>
<dbReference type="CDD" id="cd16936">
    <property type="entry name" value="HATPase_RsbW-like"/>
    <property type="match status" value="1"/>
</dbReference>
<sequence>MGVDEQHPHSAGTRITRSARTRLRLLGSAGGRLSGTGPLRLALGQAVAGSGALGGMIHVRDPRRGERLLYGRTLICEVSDGSLTTPRIRRAAETDEGGRGLQLVAALSDRWGMRYTATGKCIWTEQALPAPSRPVVT</sequence>
<protein>
    <submittedName>
        <fullName evidence="1">Putative regulatory protein phosphatase</fullName>
    </submittedName>
</protein>
<gene>
    <name evidence="1" type="ORF">SMALB_1053</name>
</gene>
<organism evidence="1 2">
    <name type="scientific">Streptomyces malaysiensis</name>
    <dbReference type="NCBI Taxonomy" id="92644"/>
    <lineage>
        <taxon>Bacteria</taxon>
        <taxon>Bacillati</taxon>
        <taxon>Actinomycetota</taxon>
        <taxon>Actinomycetes</taxon>
        <taxon>Kitasatosporales</taxon>
        <taxon>Streptomycetaceae</taxon>
        <taxon>Streptomyces</taxon>
        <taxon>Streptomyces violaceusniger group</taxon>
    </lineage>
</organism>
<dbReference type="InterPro" id="IPR036890">
    <property type="entry name" value="HATPase_C_sf"/>
</dbReference>
<dbReference type="Proteomes" id="UP000536624">
    <property type="component" value="Unassembled WGS sequence"/>
</dbReference>
<dbReference type="PANTHER" id="PTHR35526:SF3">
    <property type="entry name" value="ANTI-SIGMA-F FACTOR RSBW"/>
    <property type="match status" value="1"/>
</dbReference>
<dbReference type="EMBL" id="JAALLH010000001">
    <property type="protein sequence ID" value="NIY63125.1"/>
    <property type="molecule type" value="Genomic_DNA"/>
</dbReference>
<dbReference type="InterPro" id="IPR050267">
    <property type="entry name" value="Anti-sigma-factor_SerPK"/>
</dbReference>
<evidence type="ECO:0000313" key="2">
    <source>
        <dbReference type="Proteomes" id="UP000536624"/>
    </source>
</evidence>
<reference evidence="1 2" key="1">
    <citation type="submission" date="2020-02" db="EMBL/GenBank/DDBJ databases">
        <title>Streptomyces malaysiensis DSM14702 (JHCC583434, PFL_A843) Genome sequencing and assembly.</title>
        <authorList>
            <person name="Samborskyy M."/>
        </authorList>
    </citation>
    <scope>NUCLEOTIDE SEQUENCE [LARGE SCALE GENOMIC DNA]</scope>
    <source>
        <strain evidence="1 2">DSM 14702</strain>
    </source>
</reference>
<accession>A0A7X6AUW3</accession>